<evidence type="ECO:0000313" key="3">
    <source>
        <dbReference type="EMBL" id="KPP56782.1"/>
    </source>
</evidence>
<evidence type="ECO:0000256" key="1">
    <source>
        <dbReference type="SAM" id="MobiDB-lite"/>
    </source>
</evidence>
<dbReference type="STRING" id="113540.ENSSFOP00015043580"/>
<organism evidence="3 4">
    <name type="scientific">Scleropages formosus</name>
    <name type="common">Asian bonytongue</name>
    <name type="synonym">Osteoglossum formosum</name>
    <dbReference type="NCBI Taxonomy" id="113540"/>
    <lineage>
        <taxon>Eukaryota</taxon>
        <taxon>Metazoa</taxon>
        <taxon>Chordata</taxon>
        <taxon>Craniata</taxon>
        <taxon>Vertebrata</taxon>
        <taxon>Euteleostomi</taxon>
        <taxon>Actinopterygii</taxon>
        <taxon>Neopterygii</taxon>
        <taxon>Teleostei</taxon>
        <taxon>Osteoglossocephala</taxon>
        <taxon>Osteoglossomorpha</taxon>
        <taxon>Osteoglossiformes</taxon>
        <taxon>Osteoglossidae</taxon>
        <taxon>Scleropages</taxon>
    </lineage>
</organism>
<name>A0A0P7UAS4_SCLFO</name>
<feature type="transmembrane region" description="Helical" evidence="2">
    <location>
        <begin position="40"/>
        <end position="61"/>
    </location>
</feature>
<accession>A0A0P7UAS4</accession>
<keyword evidence="2" id="KW-0812">Transmembrane</keyword>
<proteinExistence type="predicted"/>
<sequence length="116" mass="13246">MSFGVQRQILLCLDNKGYDMDQEPVLERHSSTMDGWTYEYFVAILVAAVAVTLLMMMLYYCRRFYFKHAESRDTIYKADEPPGSATVDSVPRDPNPHEQMRQGAADADGENLMTLV</sequence>
<dbReference type="Proteomes" id="UP000034805">
    <property type="component" value="Unassembled WGS sequence"/>
</dbReference>
<protein>
    <submittedName>
        <fullName evidence="3">Uncharacterized protein</fullName>
    </submittedName>
</protein>
<feature type="region of interest" description="Disordered" evidence="1">
    <location>
        <begin position="77"/>
        <end position="116"/>
    </location>
</feature>
<feature type="compositionally biased region" description="Basic and acidic residues" evidence="1">
    <location>
        <begin position="90"/>
        <end position="100"/>
    </location>
</feature>
<evidence type="ECO:0000256" key="2">
    <source>
        <dbReference type="SAM" id="Phobius"/>
    </source>
</evidence>
<reference evidence="3 4" key="1">
    <citation type="submission" date="2015-08" db="EMBL/GenBank/DDBJ databases">
        <title>The genome of the Asian arowana (Scleropages formosus).</title>
        <authorList>
            <person name="Tan M.H."/>
            <person name="Gan H.M."/>
            <person name="Croft L.J."/>
            <person name="Austin C.M."/>
        </authorList>
    </citation>
    <scope>NUCLEOTIDE SEQUENCE [LARGE SCALE GENOMIC DNA]</scope>
    <source>
        <strain evidence="3">Aro1</strain>
    </source>
</reference>
<dbReference type="AlphaFoldDB" id="A0A0P7UAS4"/>
<comment type="caution">
    <text evidence="3">The sequence shown here is derived from an EMBL/GenBank/DDBJ whole genome shotgun (WGS) entry which is preliminary data.</text>
</comment>
<keyword evidence="2" id="KW-1133">Transmembrane helix</keyword>
<dbReference type="EMBL" id="JARO02019058">
    <property type="protein sequence ID" value="KPP56782.1"/>
    <property type="molecule type" value="Genomic_DNA"/>
</dbReference>
<gene>
    <name evidence="3" type="ORF">Z043_125565</name>
</gene>
<keyword evidence="2" id="KW-0472">Membrane</keyword>
<evidence type="ECO:0000313" key="4">
    <source>
        <dbReference type="Proteomes" id="UP000034805"/>
    </source>
</evidence>